<dbReference type="InterPro" id="IPR006875">
    <property type="entry name" value="Sarcoglycan"/>
</dbReference>
<feature type="compositionally biased region" description="Pro residues" evidence="15">
    <location>
        <begin position="1"/>
        <end position="10"/>
    </location>
</feature>
<dbReference type="GO" id="GO:0005856">
    <property type="term" value="C:cytoskeleton"/>
    <property type="evidence" value="ECO:0007669"/>
    <property type="project" value="UniProtKB-SubCell"/>
</dbReference>
<evidence type="ECO:0000256" key="3">
    <source>
        <dbReference type="ARBA" id="ARBA00004274"/>
    </source>
</evidence>
<evidence type="ECO:0000256" key="16">
    <source>
        <dbReference type="SAM" id="Phobius"/>
    </source>
</evidence>
<evidence type="ECO:0000256" key="12">
    <source>
        <dbReference type="ARBA" id="ARBA00023157"/>
    </source>
</evidence>
<organism evidence="17 18">
    <name type="scientific">Oncorhynchus mykiss</name>
    <name type="common">Rainbow trout</name>
    <name type="synonym">Salmo gairdneri</name>
    <dbReference type="NCBI Taxonomy" id="8022"/>
    <lineage>
        <taxon>Eukaryota</taxon>
        <taxon>Metazoa</taxon>
        <taxon>Chordata</taxon>
        <taxon>Craniata</taxon>
        <taxon>Vertebrata</taxon>
        <taxon>Euteleostomi</taxon>
        <taxon>Actinopterygii</taxon>
        <taxon>Neopterygii</taxon>
        <taxon>Teleostei</taxon>
        <taxon>Protacanthopterygii</taxon>
        <taxon>Salmoniformes</taxon>
        <taxon>Salmonidae</taxon>
        <taxon>Salmoninae</taxon>
        <taxon>Oncorhynchus</taxon>
    </lineage>
</organism>
<keyword evidence="7" id="KW-0963">Cytoplasm</keyword>
<feature type="region of interest" description="Disordered" evidence="15">
    <location>
        <begin position="1"/>
        <end position="22"/>
    </location>
</feature>
<name>A0A060WRB2_ONCMY</name>
<evidence type="ECO:0000256" key="4">
    <source>
        <dbReference type="ARBA" id="ARBA00007574"/>
    </source>
</evidence>
<evidence type="ECO:0000256" key="11">
    <source>
        <dbReference type="ARBA" id="ARBA00023136"/>
    </source>
</evidence>
<dbReference type="GO" id="GO:0042383">
    <property type="term" value="C:sarcolemma"/>
    <property type="evidence" value="ECO:0007669"/>
    <property type="project" value="UniProtKB-SubCell"/>
</dbReference>
<dbReference type="PaxDb" id="8022-A0A060WRB2"/>
<dbReference type="InterPro" id="IPR039972">
    <property type="entry name" value="Sarcoglycan_gamma/delta/zeta"/>
</dbReference>
<keyword evidence="8 16" id="KW-0812">Transmembrane</keyword>
<keyword evidence="10 16" id="KW-1133">Transmembrane helix</keyword>
<evidence type="ECO:0000256" key="14">
    <source>
        <dbReference type="ARBA" id="ARBA00023212"/>
    </source>
</evidence>
<dbReference type="EMBL" id="FR904675">
    <property type="protein sequence ID" value="CDQ69577.1"/>
    <property type="molecule type" value="Genomic_DNA"/>
</dbReference>
<evidence type="ECO:0000256" key="6">
    <source>
        <dbReference type="ARBA" id="ARBA00022475"/>
    </source>
</evidence>
<dbReference type="GO" id="GO:0060047">
    <property type="term" value="P:heart contraction"/>
    <property type="evidence" value="ECO:0007669"/>
    <property type="project" value="TreeGrafter"/>
</dbReference>
<dbReference type="STRING" id="8022.A0A060WRB2"/>
<evidence type="ECO:0000313" key="18">
    <source>
        <dbReference type="Proteomes" id="UP000193380"/>
    </source>
</evidence>
<comment type="similarity">
    <text evidence="4">Belongs to the sarcoglycan beta/delta/gamma/zeta family.</text>
</comment>
<reference evidence="17 18" key="1">
    <citation type="journal article" date="2014" name="Nat. Commun.">
        <title>The rainbow trout genome provides novel insights into evolution after whole-genome duplication in vertebrates.</title>
        <authorList>
            <person name="Berthelot C."/>
            <person name="Brunet F."/>
            <person name="Chalopin D."/>
            <person name="Juanchich A."/>
            <person name="Bernard M."/>
            <person name="Noel B."/>
            <person name="Bento P."/>
            <person name="Da Silva C."/>
            <person name="Labadie K."/>
            <person name="Alberti A."/>
            <person name="Aury J.M."/>
            <person name="Louis A."/>
            <person name="Dehais P."/>
            <person name="Bardou P."/>
            <person name="Montfort J."/>
            <person name="Klopp C."/>
            <person name="Cabau C."/>
            <person name="Gaspin C."/>
            <person name="Thorgaard G.H."/>
            <person name="Boussaha M."/>
            <person name="Quillet E."/>
            <person name="Guyomard R."/>
            <person name="Galiana D."/>
            <person name="Bobe J."/>
            <person name="Volff J.N."/>
            <person name="Genet C."/>
            <person name="Wincker P."/>
            <person name="Jaillon O."/>
            <person name="Roest Crollius H."/>
            <person name="Guiguen Y."/>
        </authorList>
    </citation>
    <scope>NUCLEOTIDE SEQUENCE [LARGE SCALE GENOMIC DNA]</scope>
</reference>
<dbReference type="AlphaFoldDB" id="A0A060WRB2"/>
<accession>A0A060WRB2</accession>
<evidence type="ECO:0000313" key="17">
    <source>
        <dbReference type="EMBL" id="CDQ69577.1"/>
    </source>
</evidence>
<evidence type="ECO:0000256" key="7">
    <source>
        <dbReference type="ARBA" id="ARBA00022490"/>
    </source>
</evidence>
<dbReference type="GO" id="GO:0016012">
    <property type="term" value="C:sarcoglycan complex"/>
    <property type="evidence" value="ECO:0007669"/>
    <property type="project" value="InterPro"/>
</dbReference>
<feature type="transmembrane region" description="Helical" evidence="16">
    <location>
        <begin position="36"/>
        <end position="59"/>
    </location>
</feature>
<keyword evidence="6" id="KW-1003">Cell membrane</keyword>
<evidence type="ECO:0000256" key="1">
    <source>
        <dbReference type="ARBA" id="ARBA00002860"/>
    </source>
</evidence>
<dbReference type="GO" id="GO:0048738">
    <property type="term" value="P:cardiac muscle tissue development"/>
    <property type="evidence" value="ECO:0007669"/>
    <property type="project" value="TreeGrafter"/>
</dbReference>
<keyword evidence="9" id="KW-0735">Signal-anchor</keyword>
<dbReference type="Proteomes" id="UP000193380">
    <property type="component" value="Chromosome 22"/>
</dbReference>
<dbReference type="PANTHER" id="PTHR12939">
    <property type="entry name" value="SARCOGLYCAN"/>
    <property type="match status" value="1"/>
</dbReference>
<evidence type="ECO:0000256" key="5">
    <source>
        <dbReference type="ARBA" id="ARBA00020453"/>
    </source>
</evidence>
<keyword evidence="12" id="KW-1015">Disulfide bond</keyword>
<evidence type="ECO:0000256" key="15">
    <source>
        <dbReference type="SAM" id="MobiDB-lite"/>
    </source>
</evidence>
<protein>
    <recommendedName>
        <fullName evidence="5">Gamma-sarcoglycan</fullName>
    </recommendedName>
</protein>
<keyword evidence="14" id="KW-0206">Cytoskeleton</keyword>
<dbReference type="Pfam" id="PF04790">
    <property type="entry name" value="Sarcoglycan_1"/>
    <property type="match status" value="2"/>
</dbReference>
<keyword evidence="13" id="KW-0325">Glycoprotein</keyword>
<gene>
    <name evidence="17" type="ORF">GSONMT00060092001</name>
</gene>
<proteinExistence type="inferred from homology"/>
<evidence type="ECO:0000256" key="13">
    <source>
        <dbReference type="ARBA" id="ARBA00023180"/>
    </source>
</evidence>
<comment type="function">
    <text evidence="1">Component of the sarcoglycan complex, a subcomplex of the dystrophin-glycoprotein complex which forms a link between the F-actin cytoskeleton and the extracellular matrix.</text>
</comment>
<evidence type="ECO:0000256" key="9">
    <source>
        <dbReference type="ARBA" id="ARBA00022968"/>
    </source>
</evidence>
<evidence type="ECO:0000256" key="10">
    <source>
        <dbReference type="ARBA" id="ARBA00022989"/>
    </source>
</evidence>
<comment type="subcellular location">
    <subcellularLocation>
        <location evidence="3">Cell membrane</location>
        <location evidence="3">Sarcolemma</location>
        <topology evidence="3">Single-pass type II membrane protein</topology>
    </subcellularLocation>
    <subcellularLocation>
        <location evidence="2">Cytoplasm</location>
        <location evidence="2">Cytoskeleton</location>
    </subcellularLocation>
</comment>
<dbReference type="PANTHER" id="PTHR12939:SF4">
    <property type="entry name" value="GAMMA-SARCOGLYCAN"/>
    <property type="match status" value="1"/>
</dbReference>
<evidence type="ECO:0000256" key="2">
    <source>
        <dbReference type="ARBA" id="ARBA00004245"/>
    </source>
</evidence>
<evidence type="ECO:0000256" key="8">
    <source>
        <dbReference type="ARBA" id="ARBA00022692"/>
    </source>
</evidence>
<keyword evidence="11 16" id="KW-0472">Membrane</keyword>
<sequence>MVLQQYPPPAEGAEGPDTEEQNDDHRLGVYGWRKRCLYLLVLLLLSTLLVNIALTIWILRVTCLNTVRVHAQSSLLSSVFISDSCLLLDILDERAYLEMGFIYNKTGKSFVHLCLVKDHQGMSAVSQNTSEEGMGQLRITSDRVRLDGVSEFLFSLYAQEIHSKQDTSLLIHSESQNVTLQACNGKGGVLGSLNLGPQSMESVGQHFEVMTSTGKLLFSAGTEQVVVGADKLTITGSDGAQCEHSIETSLVRAEHSMDLRLEAPTRSLHLDAPKGVHIKAVSGSGQAVSSMDISLLSMDGVLILDAERVQLPRLPLSGEGEKGSPGEQLYEVCVCPDGRLYLSKAGHTSTCHDNSHNC</sequence>